<proteinExistence type="predicted"/>
<sequence>MAGWTDAEDRKLLLSIIQLLSPSPPNWEDVANKVGKTKEAVRQRYQKLKKETIVASEDDDGSSGPAGPRTKQTARKRNTKATKDEDDEEDVKPAKKVRAKKVKKEDVDAEDADAE</sequence>
<comment type="caution">
    <text evidence="1">The sequence shown here is derived from an EMBL/GenBank/DDBJ whole genome shotgun (WGS) entry which is preliminary data.</text>
</comment>
<keyword evidence="2" id="KW-1185">Reference proteome</keyword>
<gene>
    <name evidence="1" type="ORF">M8818_004985</name>
</gene>
<evidence type="ECO:0000313" key="1">
    <source>
        <dbReference type="EMBL" id="KAK8205273.1"/>
    </source>
</evidence>
<evidence type="ECO:0000313" key="2">
    <source>
        <dbReference type="Proteomes" id="UP001320706"/>
    </source>
</evidence>
<accession>A0ACC3SBV9</accession>
<organism evidence="1 2">
    <name type="scientific">Zalaria obscura</name>
    <dbReference type="NCBI Taxonomy" id="2024903"/>
    <lineage>
        <taxon>Eukaryota</taxon>
        <taxon>Fungi</taxon>
        <taxon>Dikarya</taxon>
        <taxon>Ascomycota</taxon>
        <taxon>Pezizomycotina</taxon>
        <taxon>Dothideomycetes</taxon>
        <taxon>Dothideomycetidae</taxon>
        <taxon>Dothideales</taxon>
        <taxon>Zalariaceae</taxon>
        <taxon>Zalaria</taxon>
    </lineage>
</organism>
<name>A0ACC3SBV9_9PEZI</name>
<protein>
    <submittedName>
        <fullName evidence="1">Uncharacterized protein</fullName>
    </submittedName>
</protein>
<reference evidence="1" key="1">
    <citation type="submission" date="2024-02" db="EMBL/GenBank/DDBJ databases">
        <title>Metagenome Assembled Genome of Zalaria obscura JY119.</title>
        <authorList>
            <person name="Vighnesh L."/>
            <person name="Jagadeeshwari U."/>
            <person name="Venkata Ramana C."/>
            <person name="Sasikala C."/>
        </authorList>
    </citation>
    <scope>NUCLEOTIDE SEQUENCE</scope>
    <source>
        <strain evidence="1">JY119</strain>
    </source>
</reference>
<dbReference type="Proteomes" id="UP001320706">
    <property type="component" value="Unassembled WGS sequence"/>
</dbReference>
<dbReference type="EMBL" id="JAMKPW020000025">
    <property type="protein sequence ID" value="KAK8205273.1"/>
    <property type="molecule type" value="Genomic_DNA"/>
</dbReference>